<feature type="compositionally biased region" description="Basic and acidic residues" evidence="1">
    <location>
        <begin position="357"/>
        <end position="368"/>
    </location>
</feature>
<dbReference type="InterPro" id="IPR039146">
    <property type="entry name" value="GPANK1"/>
</dbReference>
<organism evidence="2 3">
    <name type="scientific">Vanrija albida</name>
    <dbReference type="NCBI Taxonomy" id="181172"/>
    <lineage>
        <taxon>Eukaryota</taxon>
        <taxon>Fungi</taxon>
        <taxon>Dikarya</taxon>
        <taxon>Basidiomycota</taxon>
        <taxon>Agaricomycotina</taxon>
        <taxon>Tremellomycetes</taxon>
        <taxon>Trichosporonales</taxon>
        <taxon>Trichosporonaceae</taxon>
        <taxon>Vanrija</taxon>
    </lineage>
</organism>
<feature type="compositionally biased region" description="Pro residues" evidence="1">
    <location>
        <begin position="124"/>
        <end position="146"/>
    </location>
</feature>
<comment type="caution">
    <text evidence="2">The sequence shown here is derived from an EMBL/GenBank/DDBJ whole genome shotgun (WGS) entry which is preliminary data.</text>
</comment>
<name>A0ABR3QE17_9TREE</name>
<gene>
    <name evidence="2" type="ORF">Q8F55_000520</name>
</gene>
<feature type="compositionally biased region" description="Low complexity" evidence="1">
    <location>
        <begin position="147"/>
        <end position="162"/>
    </location>
</feature>
<dbReference type="Proteomes" id="UP001565368">
    <property type="component" value="Unassembled WGS sequence"/>
</dbReference>
<feature type="region of interest" description="Disordered" evidence="1">
    <location>
        <begin position="79"/>
        <end position="168"/>
    </location>
</feature>
<feature type="compositionally biased region" description="Acidic residues" evidence="1">
    <location>
        <begin position="85"/>
        <end position="95"/>
    </location>
</feature>
<protein>
    <recommendedName>
        <fullName evidence="4">G-patch domain-containing protein</fullName>
    </recommendedName>
</protein>
<dbReference type="EMBL" id="JBBXJM010000001">
    <property type="protein sequence ID" value="KAL1412772.1"/>
    <property type="molecule type" value="Genomic_DNA"/>
</dbReference>
<feature type="region of interest" description="Disordered" evidence="1">
    <location>
        <begin position="237"/>
        <end position="376"/>
    </location>
</feature>
<reference evidence="2 3" key="1">
    <citation type="submission" date="2023-08" db="EMBL/GenBank/DDBJ databases">
        <title>Annotated Genome Sequence of Vanrija albida AlHP1.</title>
        <authorList>
            <person name="Herzog R."/>
        </authorList>
    </citation>
    <scope>NUCLEOTIDE SEQUENCE [LARGE SCALE GENOMIC DNA]</scope>
    <source>
        <strain evidence="2 3">AlHP1</strain>
    </source>
</reference>
<dbReference type="RefSeq" id="XP_069212716.1">
    <property type="nucleotide sequence ID" value="XM_069349172.1"/>
</dbReference>
<evidence type="ECO:0000313" key="3">
    <source>
        <dbReference type="Proteomes" id="UP001565368"/>
    </source>
</evidence>
<dbReference type="PANTHER" id="PTHR20923:SF1">
    <property type="entry name" value="G PATCH DOMAIN AND ANKYRIN REPEAT-CONTAINING PROTEIN 1"/>
    <property type="match status" value="1"/>
</dbReference>
<evidence type="ECO:0000313" key="2">
    <source>
        <dbReference type="EMBL" id="KAL1412772.1"/>
    </source>
</evidence>
<dbReference type="GeneID" id="95981563"/>
<evidence type="ECO:0008006" key="4">
    <source>
        <dbReference type="Google" id="ProtNLM"/>
    </source>
</evidence>
<feature type="compositionally biased region" description="Basic and acidic residues" evidence="1">
    <location>
        <begin position="251"/>
        <end position="268"/>
    </location>
</feature>
<dbReference type="PANTHER" id="PTHR20923">
    <property type="entry name" value="BAT4 PROTEIN-RELATED"/>
    <property type="match status" value="1"/>
</dbReference>
<evidence type="ECO:0000256" key="1">
    <source>
        <dbReference type="SAM" id="MobiDB-lite"/>
    </source>
</evidence>
<feature type="compositionally biased region" description="Low complexity" evidence="1">
    <location>
        <begin position="113"/>
        <end position="123"/>
    </location>
</feature>
<feature type="compositionally biased region" description="Acidic residues" evidence="1">
    <location>
        <begin position="278"/>
        <end position="290"/>
    </location>
</feature>
<proteinExistence type="predicted"/>
<sequence>MEADTDERRPRHRGLGFFPDAVVIRDANPGWRAAQQPADAWTQWKAWHTNSSGHGGQTRAPPVFVRAEKEYDELGRSVADGFGVDVDDGAEGVDETEGKEKGSDVADWYRSLSRASGGSTPRPGGSPKPEVAPKPDAVPPLEPPEPATTTTTAPPAVAETAPAPAPAPLRVHRSEWFIRRALASKAASAAPAPAPPPRSSIGALLNIDAARPPPKPRPVYALGPENAGYGRLAALGWGGGGLGRVVGDAPPAERRKDDAPAERKRAVVEPDGTVDLTADSDSESDSDVPSEPEPPSGPGRTTPIATALKLDRAGLGRRAPPPKVTHTPAEIEAAQRRARRHKAPAAEPGKKQKVKWAQRERQERESRKRIAALLNA</sequence>
<keyword evidence="3" id="KW-1185">Reference proteome</keyword>
<accession>A0ABR3QE17</accession>